<dbReference type="Gene3D" id="3.90.79.10">
    <property type="entry name" value="Nucleoside Triphosphate Pyrophosphohydrolase"/>
    <property type="match status" value="1"/>
</dbReference>
<evidence type="ECO:0000313" key="8">
    <source>
        <dbReference type="EMBL" id="SMH71535.1"/>
    </source>
</evidence>
<feature type="domain" description="Nudix hydrolase" evidence="7">
    <location>
        <begin position="35"/>
        <end position="172"/>
    </location>
</feature>
<dbReference type="PROSITE" id="PS51462">
    <property type="entry name" value="NUDIX"/>
    <property type="match status" value="1"/>
</dbReference>
<protein>
    <submittedName>
        <fullName evidence="8">NUDIX hydrolase</fullName>
    </submittedName>
</protein>
<keyword evidence="5" id="KW-0460">Magnesium</keyword>
<dbReference type="Pfam" id="PF00293">
    <property type="entry name" value="NUDIX"/>
    <property type="match status" value="1"/>
</dbReference>
<keyword evidence="4 8" id="KW-0378">Hydrolase</keyword>
<keyword evidence="9" id="KW-1185">Reference proteome</keyword>
<evidence type="ECO:0000256" key="6">
    <source>
        <dbReference type="ARBA" id="ARBA00023211"/>
    </source>
</evidence>
<organism evidence="8 9">
    <name type="scientific">Candidatus Nitrosotalea okcheonensis</name>
    <dbReference type="NCBI Taxonomy" id="1903276"/>
    <lineage>
        <taxon>Archaea</taxon>
        <taxon>Nitrososphaerota</taxon>
        <taxon>Nitrososphaeria</taxon>
        <taxon>Nitrosotaleales</taxon>
        <taxon>Nitrosotaleaceae</taxon>
        <taxon>Nitrosotalea</taxon>
    </lineage>
</organism>
<comment type="cofactor">
    <cofactor evidence="2">
        <name>Mg(2+)</name>
        <dbReference type="ChEBI" id="CHEBI:18420"/>
    </cofactor>
</comment>
<comment type="cofactor">
    <cofactor evidence="1">
        <name>Mn(2+)</name>
        <dbReference type="ChEBI" id="CHEBI:29035"/>
    </cofactor>
</comment>
<evidence type="ECO:0000256" key="5">
    <source>
        <dbReference type="ARBA" id="ARBA00022842"/>
    </source>
</evidence>
<dbReference type="InterPro" id="IPR000086">
    <property type="entry name" value="NUDIX_hydrolase_dom"/>
</dbReference>
<evidence type="ECO:0000256" key="2">
    <source>
        <dbReference type="ARBA" id="ARBA00001946"/>
    </source>
</evidence>
<name>A0A2H1FFI4_9ARCH</name>
<sequence>MTIMNHGNDETLDVVNLKQILSSEIMAEPQDNSTSKLAAVMIIVFGNEPTVLMTERSKTMNHHAGEISFPGGTWEPRDGDLLGTAIRETREELGLEISKSMIIGQLKPVTTLNSGFKIVPFITMLDELPKILTSSEIASVLRIPLFPLLKTIENDKDPLHHSIMEMYAFKFDNHLIWGASARMLKQIHDKILF</sequence>
<evidence type="ECO:0000259" key="7">
    <source>
        <dbReference type="PROSITE" id="PS51462"/>
    </source>
</evidence>
<evidence type="ECO:0000256" key="3">
    <source>
        <dbReference type="ARBA" id="ARBA00022723"/>
    </source>
</evidence>
<dbReference type="Proteomes" id="UP000230607">
    <property type="component" value="Chromosome 1"/>
</dbReference>
<reference evidence="9" key="1">
    <citation type="submission" date="2017-03" db="EMBL/GenBank/DDBJ databases">
        <authorList>
            <person name="Herbold C."/>
        </authorList>
    </citation>
    <scope>NUCLEOTIDE SEQUENCE [LARGE SCALE GENOMIC DNA]</scope>
</reference>
<dbReference type="InterPro" id="IPR015797">
    <property type="entry name" value="NUDIX_hydrolase-like_dom_sf"/>
</dbReference>
<dbReference type="SUPFAM" id="SSF55811">
    <property type="entry name" value="Nudix"/>
    <property type="match status" value="1"/>
</dbReference>
<evidence type="ECO:0000256" key="1">
    <source>
        <dbReference type="ARBA" id="ARBA00001936"/>
    </source>
</evidence>
<proteinExistence type="predicted"/>
<evidence type="ECO:0000256" key="4">
    <source>
        <dbReference type="ARBA" id="ARBA00022801"/>
    </source>
</evidence>
<dbReference type="GO" id="GO:0046872">
    <property type="term" value="F:metal ion binding"/>
    <property type="evidence" value="ECO:0007669"/>
    <property type="project" value="UniProtKB-KW"/>
</dbReference>
<keyword evidence="3" id="KW-0479">Metal-binding</keyword>
<evidence type="ECO:0000313" key="9">
    <source>
        <dbReference type="Proteomes" id="UP000230607"/>
    </source>
</evidence>
<dbReference type="PANTHER" id="PTHR12992">
    <property type="entry name" value="NUDIX HYDROLASE"/>
    <property type="match status" value="1"/>
</dbReference>
<dbReference type="GO" id="GO:0010945">
    <property type="term" value="F:coenzyme A diphosphatase activity"/>
    <property type="evidence" value="ECO:0007669"/>
    <property type="project" value="InterPro"/>
</dbReference>
<dbReference type="AlphaFoldDB" id="A0A2H1FFI4"/>
<dbReference type="EMBL" id="LT841358">
    <property type="protein sequence ID" value="SMH71535.1"/>
    <property type="molecule type" value="Genomic_DNA"/>
</dbReference>
<dbReference type="PANTHER" id="PTHR12992:SF11">
    <property type="entry name" value="MITOCHONDRIAL COENZYME A DIPHOSPHATASE NUDT8"/>
    <property type="match status" value="1"/>
</dbReference>
<accession>A0A2H1FFI4</accession>
<gene>
    <name evidence="8" type="ORF">NCS_11347</name>
</gene>
<dbReference type="CDD" id="cd03426">
    <property type="entry name" value="NUDIX_CoAse_Nudt7"/>
    <property type="match status" value="1"/>
</dbReference>
<dbReference type="InterPro" id="IPR045121">
    <property type="entry name" value="CoAse"/>
</dbReference>
<keyword evidence="6" id="KW-0464">Manganese</keyword>